<dbReference type="AlphaFoldDB" id="A0A2P2P7N7"/>
<evidence type="ECO:0000313" key="1">
    <source>
        <dbReference type="EMBL" id="MBX50776.1"/>
    </source>
</evidence>
<reference evidence="1" key="1">
    <citation type="submission" date="2018-02" db="EMBL/GenBank/DDBJ databases">
        <title>Rhizophora mucronata_Transcriptome.</title>
        <authorList>
            <person name="Meera S.P."/>
            <person name="Sreeshan A."/>
            <person name="Augustine A."/>
        </authorList>
    </citation>
    <scope>NUCLEOTIDE SEQUENCE</scope>
    <source>
        <tissue evidence="1">Leaf</tissue>
    </source>
</reference>
<protein>
    <submittedName>
        <fullName evidence="1">Uncharacterized protein</fullName>
    </submittedName>
</protein>
<name>A0A2P2P7N7_RHIMU</name>
<accession>A0A2P2P7N7</accession>
<organism evidence="1">
    <name type="scientific">Rhizophora mucronata</name>
    <name type="common">Asiatic mangrove</name>
    <dbReference type="NCBI Taxonomy" id="61149"/>
    <lineage>
        <taxon>Eukaryota</taxon>
        <taxon>Viridiplantae</taxon>
        <taxon>Streptophyta</taxon>
        <taxon>Embryophyta</taxon>
        <taxon>Tracheophyta</taxon>
        <taxon>Spermatophyta</taxon>
        <taxon>Magnoliopsida</taxon>
        <taxon>eudicotyledons</taxon>
        <taxon>Gunneridae</taxon>
        <taxon>Pentapetalae</taxon>
        <taxon>rosids</taxon>
        <taxon>fabids</taxon>
        <taxon>Malpighiales</taxon>
        <taxon>Rhizophoraceae</taxon>
        <taxon>Rhizophora</taxon>
    </lineage>
</organism>
<dbReference type="EMBL" id="GGEC01070292">
    <property type="protein sequence ID" value="MBX50776.1"/>
    <property type="molecule type" value="Transcribed_RNA"/>
</dbReference>
<proteinExistence type="predicted"/>
<sequence length="24" mass="2755">MSCLCSFPFLLFGCKFMFCSLQCV</sequence>